<evidence type="ECO:0000313" key="1">
    <source>
        <dbReference type="EMBL" id="KAF5796423.1"/>
    </source>
</evidence>
<reference evidence="1" key="1">
    <citation type="journal article" date="2017" name="Nature">
        <title>The sunflower genome provides insights into oil metabolism, flowering and Asterid evolution.</title>
        <authorList>
            <person name="Badouin H."/>
            <person name="Gouzy J."/>
            <person name="Grassa C.J."/>
            <person name="Murat F."/>
            <person name="Staton S.E."/>
            <person name="Cottret L."/>
            <person name="Lelandais-Briere C."/>
            <person name="Owens G.L."/>
            <person name="Carrere S."/>
            <person name="Mayjonade B."/>
            <person name="Legrand L."/>
            <person name="Gill N."/>
            <person name="Kane N.C."/>
            <person name="Bowers J.E."/>
            <person name="Hubner S."/>
            <person name="Bellec A."/>
            <person name="Berard A."/>
            <person name="Berges H."/>
            <person name="Blanchet N."/>
            <person name="Boniface M.C."/>
            <person name="Brunel D."/>
            <person name="Catrice O."/>
            <person name="Chaidir N."/>
            <person name="Claudel C."/>
            <person name="Donnadieu C."/>
            <person name="Faraut T."/>
            <person name="Fievet G."/>
            <person name="Helmstetter N."/>
            <person name="King M."/>
            <person name="Knapp S.J."/>
            <person name="Lai Z."/>
            <person name="Le Paslier M.C."/>
            <person name="Lippi Y."/>
            <person name="Lorenzon L."/>
            <person name="Mandel J.R."/>
            <person name="Marage G."/>
            <person name="Marchand G."/>
            <person name="Marquand E."/>
            <person name="Bret-Mestries E."/>
            <person name="Morien E."/>
            <person name="Nambeesan S."/>
            <person name="Nguyen T."/>
            <person name="Pegot-Espagnet P."/>
            <person name="Pouilly N."/>
            <person name="Raftis F."/>
            <person name="Sallet E."/>
            <person name="Schiex T."/>
            <person name="Thomas J."/>
            <person name="Vandecasteele C."/>
            <person name="Vares D."/>
            <person name="Vear F."/>
            <person name="Vautrin S."/>
            <person name="Crespi M."/>
            <person name="Mangin B."/>
            <person name="Burke J.M."/>
            <person name="Salse J."/>
            <person name="Munos S."/>
            <person name="Vincourt P."/>
            <person name="Rieseberg L.H."/>
            <person name="Langlade N.B."/>
        </authorList>
    </citation>
    <scope>NUCLEOTIDE SEQUENCE</scope>
    <source>
        <tissue evidence="1">Leaves</tissue>
    </source>
</reference>
<keyword evidence="2" id="KW-1185">Reference proteome</keyword>
<gene>
    <name evidence="1" type="ORF">HanXRQr2_Chr08g0351261</name>
</gene>
<dbReference type="Gramene" id="mRNA:HanXRQr2_Chr08g0351261">
    <property type="protein sequence ID" value="CDS:HanXRQr2_Chr08g0351261.1"/>
    <property type="gene ID" value="HanXRQr2_Chr08g0351261"/>
</dbReference>
<dbReference type="AlphaFoldDB" id="A0A9K3IGE3"/>
<comment type="caution">
    <text evidence="1">The sequence shown here is derived from an EMBL/GenBank/DDBJ whole genome shotgun (WGS) entry which is preliminary data.</text>
</comment>
<dbReference type="Proteomes" id="UP000215914">
    <property type="component" value="Unassembled WGS sequence"/>
</dbReference>
<proteinExistence type="predicted"/>
<sequence length="69" mass="7846">MTMEMYVQNLAGVDTLISFRGEKDGGGFRYEALEWRTKFTKPNGINPAAKCTFVYCPVQNKLILKKVVK</sequence>
<protein>
    <submittedName>
        <fullName evidence="1">Uncharacterized protein</fullName>
    </submittedName>
</protein>
<accession>A0A9K3IGE3</accession>
<reference evidence="1" key="2">
    <citation type="submission" date="2020-06" db="EMBL/GenBank/DDBJ databases">
        <title>Helianthus annuus Genome sequencing and assembly Release 2.</title>
        <authorList>
            <person name="Gouzy J."/>
            <person name="Langlade N."/>
            <person name="Munos S."/>
        </authorList>
    </citation>
    <scope>NUCLEOTIDE SEQUENCE</scope>
    <source>
        <tissue evidence="1">Leaves</tissue>
    </source>
</reference>
<dbReference type="EMBL" id="MNCJ02000323">
    <property type="protein sequence ID" value="KAF5796423.1"/>
    <property type="molecule type" value="Genomic_DNA"/>
</dbReference>
<evidence type="ECO:0000313" key="2">
    <source>
        <dbReference type="Proteomes" id="UP000215914"/>
    </source>
</evidence>
<organism evidence="1 2">
    <name type="scientific">Helianthus annuus</name>
    <name type="common">Common sunflower</name>
    <dbReference type="NCBI Taxonomy" id="4232"/>
    <lineage>
        <taxon>Eukaryota</taxon>
        <taxon>Viridiplantae</taxon>
        <taxon>Streptophyta</taxon>
        <taxon>Embryophyta</taxon>
        <taxon>Tracheophyta</taxon>
        <taxon>Spermatophyta</taxon>
        <taxon>Magnoliopsida</taxon>
        <taxon>eudicotyledons</taxon>
        <taxon>Gunneridae</taxon>
        <taxon>Pentapetalae</taxon>
        <taxon>asterids</taxon>
        <taxon>campanulids</taxon>
        <taxon>Asterales</taxon>
        <taxon>Asteraceae</taxon>
        <taxon>Asteroideae</taxon>
        <taxon>Heliantheae alliance</taxon>
        <taxon>Heliantheae</taxon>
        <taxon>Helianthus</taxon>
    </lineage>
</organism>
<name>A0A9K3IGE3_HELAN</name>